<dbReference type="EMBL" id="VXIV02000181">
    <property type="protein sequence ID" value="KAF6040107.1"/>
    <property type="molecule type" value="Genomic_DNA"/>
</dbReference>
<evidence type="ECO:0000256" key="3">
    <source>
        <dbReference type="ARBA" id="ARBA00022833"/>
    </source>
</evidence>
<gene>
    <name evidence="7" type="ORF">EB796_001580</name>
</gene>
<dbReference type="GO" id="GO:0003677">
    <property type="term" value="F:DNA binding"/>
    <property type="evidence" value="ECO:0007669"/>
    <property type="project" value="UniProtKB-UniRule"/>
</dbReference>
<keyword evidence="4 5" id="KW-0238">DNA-binding</keyword>
<proteinExistence type="predicted"/>
<accession>A0A7J7KPM1</accession>
<evidence type="ECO:0000256" key="4">
    <source>
        <dbReference type="ARBA" id="ARBA00023125"/>
    </source>
</evidence>
<dbReference type="AlphaFoldDB" id="A0A7J7KPM1"/>
<protein>
    <recommendedName>
        <fullName evidence="6">THAP-type domain-containing protein</fullName>
    </recommendedName>
</protein>
<evidence type="ECO:0000259" key="6">
    <source>
        <dbReference type="PROSITE" id="PS50950"/>
    </source>
</evidence>
<dbReference type="SUPFAM" id="SSF57716">
    <property type="entry name" value="Glucocorticoid receptor-like (DNA-binding domain)"/>
    <property type="match status" value="1"/>
</dbReference>
<evidence type="ECO:0000256" key="5">
    <source>
        <dbReference type="PROSITE-ProRule" id="PRU00309"/>
    </source>
</evidence>
<dbReference type="GO" id="GO:0008270">
    <property type="term" value="F:zinc ion binding"/>
    <property type="evidence" value="ECO:0007669"/>
    <property type="project" value="UniProtKB-KW"/>
</dbReference>
<dbReference type="Proteomes" id="UP000593567">
    <property type="component" value="Unassembled WGS sequence"/>
</dbReference>
<dbReference type="Pfam" id="PF05485">
    <property type="entry name" value="THAP"/>
    <property type="match status" value="1"/>
</dbReference>
<evidence type="ECO:0000313" key="7">
    <source>
        <dbReference type="EMBL" id="KAF6040107.1"/>
    </source>
</evidence>
<comment type="caution">
    <text evidence="7">The sequence shown here is derived from an EMBL/GenBank/DDBJ whole genome shotgun (WGS) entry which is preliminary data.</text>
</comment>
<sequence length="109" mass="12529">MKCDNGLMVCILKPVFICRASSSKKNIYRCCAANCEGTDHLYRFPKDLVLRSAWVRFIKTRLKSFTAPSTKTALCFRHFTTESFSNYGQYVMTKGTENSVRLVTLVHQF</sequence>
<reference evidence="7" key="1">
    <citation type="submission" date="2020-06" db="EMBL/GenBank/DDBJ databases">
        <title>Draft genome of Bugula neritina, a colonial animal packing powerful symbionts and potential medicines.</title>
        <authorList>
            <person name="Rayko M."/>
        </authorList>
    </citation>
    <scope>NUCLEOTIDE SEQUENCE [LARGE SCALE GENOMIC DNA]</scope>
    <source>
        <strain evidence="7">Kwan_BN1</strain>
    </source>
</reference>
<dbReference type="SMART" id="SM00980">
    <property type="entry name" value="THAP"/>
    <property type="match status" value="1"/>
</dbReference>
<keyword evidence="3" id="KW-0862">Zinc</keyword>
<dbReference type="OrthoDB" id="7312725at2759"/>
<evidence type="ECO:0000256" key="2">
    <source>
        <dbReference type="ARBA" id="ARBA00022771"/>
    </source>
</evidence>
<organism evidence="7 8">
    <name type="scientific">Bugula neritina</name>
    <name type="common">Brown bryozoan</name>
    <name type="synonym">Sertularia neritina</name>
    <dbReference type="NCBI Taxonomy" id="10212"/>
    <lineage>
        <taxon>Eukaryota</taxon>
        <taxon>Metazoa</taxon>
        <taxon>Spiralia</taxon>
        <taxon>Lophotrochozoa</taxon>
        <taxon>Bryozoa</taxon>
        <taxon>Gymnolaemata</taxon>
        <taxon>Cheilostomatida</taxon>
        <taxon>Flustrina</taxon>
        <taxon>Buguloidea</taxon>
        <taxon>Bugulidae</taxon>
        <taxon>Bugula</taxon>
    </lineage>
</organism>
<keyword evidence="2 5" id="KW-0863">Zinc-finger</keyword>
<keyword evidence="8" id="KW-1185">Reference proteome</keyword>
<name>A0A7J7KPM1_BUGNE</name>
<dbReference type="PROSITE" id="PS50950">
    <property type="entry name" value="ZF_THAP"/>
    <property type="match status" value="1"/>
</dbReference>
<evidence type="ECO:0000256" key="1">
    <source>
        <dbReference type="ARBA" id="ARBA00022723"/>
    </source>
</evidence>
<evidence type="ECO:0000313" key="8">
    <source>
        <dbReference type="Proteomes" id="UP000593567"/>
    </source>
</evidence>
<feature type="domain" description="THAP-type" evidence="6">
    <location>
        <begin position="13"/>
        <end position="104"/>
    </location>
</feature>
<dbReference type="InterPro" id="IPR006612">
    <property type="entry name" value="THAP_Znf"/>
</dbReference>
<keyword evidence="1" id="KW-0479">Metal-binding</keyword>